<dbReference type="PANTHER" id="PTHR48084">
    <property type="entry name" value="2-OXOGLUTARATE OXIDOREDUCTASE SUBUNIT KORB-RELATED"/>
    <property type="match status" value="1"/>
</dbReference>
<dbReference type="InterPro" id="IPR029061">
    <property type="entry name" value="THDP-binding"/>
</dbReference>
<protein>
    <submittedName>
        <fullName evidence="1">Indolepyruvate ferredoxin oxidoreductase</fullName>
    </submittedName>
</protein>
<dbReference type="InterPro" id="IPR046667">
    <property type="entry name" value="DUF6537"/>
</dbReference>
<dbReference type="InterPro" id="IPR009014">
    <property type="entry name" value="Transketo_C/PFOR_II"/>
</dbReference>
<dbReference type="Pfam" id="PF01558">
    <property type="entry name" value="POR"/>
    <property type="match status" value="1"/>
</dbReference>
<dbReference type="Pfam" id="PF20169">
    <property type="entry name" value="DUF6537"/>
    <property type="match status" value="1"/>
</dbReference>
<dbReference type="KEGG" id="hjo:AY555_09035"/>
<accession>A0A143DF04</accession>
<dbReference type="InterPro" id="IPR002869">
    <property type="entry name" value="Pyrv_flavodox_OxRed_cen"/>
</dbReference>
<dbReference type="NCBIfam" id="NF009589">
    <property type="entry name" value="PRK13030.1"/>
    <property type="match status" value="1"/>
</dbReference>
<dbReference type="SUPFAM" id="SSF52922">
    <property type="entry name" value="TK C-terminal domain-like"/>
    <property type="match status" value="1"/>
</dbReference>
<dbReference type="InterPro" id="IPR011766">
    <property type="entry name" value="TPP_enzyme_TPP-bd"/>
</dbReference>
<keyword evidence="1" id="KW-0670">Pyruvate</keyword>
<keyword evidence="2" id="KW-1185">Reference proteome</keyword>
<dbReference type="STRING" id="1549855.AY555_09035"/>
<evidence type="ECO:0000313" key="1">
    <source>
        <dbReference type="EMBL" id="AMW35297.1"/>
    </source>
</evidence>
<dbReference type="AlphaFoldDB" id="A0A143DF04"/>
<dbReference type="GeneID" id="53317298"/>
<dbReference type="InterPro" id="IPR019752">
    <property type="entry name" value="Pyrv/ketoisovalerate_OxRed_cat"/>
</dbReference>
<proteinExistence type="predicted"/>
<sequence length="1155" mass="127347">MGIDHRVTLEDKYTASSGRIYLSGIQALARIPMTRHILDIGNGLDTAGFISGYRGSPVGTLDTTLLAAQKHLEKHHIVFQLGLNEDLAATAVWGSQQGTMFPGQRYDGVCGYWYGKGPGVDRSGDVFRHANMAGTSRHGGVVLFSGDDHAAKSSTVPSQTDYTYMDLQIPVLYPSNVQDILDYGVMAIQMSRYSGCWVALKCVSEVLDSSSTVEADLGRYVFSDPEPVNMPEDGLHIRVPDSPLEQEYRLINYKIPAAVAFARYNRINFVSFDAPAARIGIIAAGKSWLDTLQALEDMGIKENEAHVLGLRLFKVGMPWPLEPDGILSFAKDLEHIVIVEEKRPVIETQIKELLYNQLRHNAPRITGKHSPTGEPAFQANGELGPDQIALVLGPILSSINPLASIKERLLFLERAKHYEPIAIKRIPHFCAGCPHNTSTKVPEGSRAIGGIGCHYMVTWMDRSTSTFTQMGGEGVPWVGQAPFTEEKHVFANLGDGTYLHSGLLAIRQAIAANVNITYRILFNDAVAMTGGQRFDGPLTVPSLVAQVAAEGVKRIAIVSDAPKAFRKIMPSLPPNTTLHHRDTLDELQHQLRHSPGVSVLIYEQTCAAEKRRRRKRGKMPDPDKRVFIHDLVCEGCGDCGSQSNCVAIEPLETEFGRKRKIDQSSCNKDFSCIKGFCPSFITVTGAKLRQRQGSVYLSNLECPPEPIIPAIESGAYDIVITGIGGTGVITISALLGMAAHLEGKTASVLDQVGLAQKNGAVISHLRIAQSTDNIHAVRISPGKAHLVLGCDGLTAAGHDAILRMSFGHTSAVINTQETMTAEFTRNPDAVFPGTDIIQTIERTVGKERASFVKASELATTLMGDSLATNLFLIGYAWQKGLIPLSRESIMRAIELNGVRPEFNRMAFTWGRHTAVAPEQVADIAFPDKVPAHHNSSETLDDIISRRSVFLESWQDRRWANHYETSIKELRRAEEKLRNNSTALTAAAARSLFKLMSYKDEYEVARLYSDSSFMSNLKAQFEGKLKLTFYLAPPLLARRNRKTGHLEKSAFGGWVLPVMRILARIRTIRGSCIDPFGYTAERKMQRQLITDFQALLSEIALNLDIENLDTAVKLASLPLTMRGYGHVLEDNVRKAYQKQDQLLTEFRTKRHAMEAA</sequence>
<evidence type="ECO:0000313" key="2">
    <source>
        <dbReference type="Proteomes" id="UP000076066"/>
    </source>
</evidence>
<organism evidence="1 2">
    <name type="scientific">Haematospirillum jordaniae</name>
    <dbReference type="NCBI Taxonomy" id="1549855"/>
    <lineage>
        <taxon>Bacteria</taxon>
        <taxon>Pseudomonadati</taxon>
        <taxon>Pseudomonadota</taxon>
        <taxon>Alphaproteobacteria</taxon>
        <taxon>Rhodospirillales</taxon>
        <taxon>Novispirillaceae</taxon>
        <taxon>Haematospirillum</taxon>
    </lineage>
</organism>
<gene>
    <name evidence="1" type="ORF">AY555_09035</name>
</gene>
<dbReference type="PANTHER" id="PTHR48084:SF3">
    <property type="entry name" value="SUBUNIT OF PYRUVATE:FLAVODOXIN OXIDOREDUCTASE"/>
    <property type="match status" value="1"/>
</dbReference>
<name>A0A143DF04_9PROT</name>
<dbReference type="InterPro" id="IPR051457">
    <property type="entry name" value="2-oxoacid:Fd_oxidoreductase"/>
</dbReference>
<dbReference type="GO" id="GO:0044281">
    <property type="term" value="P:small molecule metabolic process"/>
    <property type="evidence" value="ECO:0007669"/>
    <property type="project" value="UniProtKB-ARBA"/>
</dbReference>
<dbReference type="Gene3D" id="3.40.920.10">
    <property type="entry name" value="Pyruvate-ferredoxin oxidoreductase, PFOR, domain III"/>
    <property type="match status" value="1"/>
</dbReference>
<dbReference type="SUPFAM" id="SSF52518">
    <property type="entry name" value="Thiamin diphosphate-binding fold (THDP-binding)"/>
    <property type="match status" value="2"/>
</dbReference>
<dbReference type="Pfam" id="PF02775">
    <property type="entry name" value="TPP_enzyme_C"/>
    <property type="match status" value="1"/>
</dbReference>
<dbReference type="RefSeq" id="WP_066135833.1">
    <property type="nucleotide sequence ID" value="NZ_CP014525.1"/>
</dbReference>
<dbReference type="OrthoDB" id="9803617at2"/>
<dbReference type="GO" id="GO:0030976">
    <property type="term" value="F:thiamine pyrophosphate binding"/>
    <property type="evidence" value="ECO:0007669"/>
    <property type="project" value="InterPro"/>
</dbReference>
<dbReference type="EMBL" id="CP014525">
    <property type="protein sequence ID" value="AMW35297.1"/>
    <property type="molecule type" value="Genomic_DNA"/>
</dbReference>
<reference evidence="1 2" key="1">
    <citation type="submission" date="2016-02" db="EMBL/GenBank/DDBJ databases">
        <title>Complete Genome of H5569, the type strain of the newly described species Haematospirillium jordaniae.</title>
        <authorList>
            <person name="Nicholson A.C."/>
            <person name="Humrighouse B.W."/>
            <person name="Loparov V."/>
            <person name="McQuiston J.R."/>
        </authorList>
    </citation>
    <scope>NUCLEOTIDE SEQUENCE [LARGE SCALE GENOMIC DNA]</scope>
    <source>
        <strain evidence="1 2">H5569</strain>
    </source>
</reference>
<dbReference type="Proteomes" id="UP000076066">
    <property type="component" value="Chromosome"/>
</dbReference>
<dbReference type="GO" id="GO:0045333">
    <property type="term" value="P:cellular respiration"/>
    <property type="evidence" value="ECO:0007669"/>
    <property type="project" value="UniProtKB-ARBA"/>
</dbReference>
<dbReference type="SUPFAM" id="SSF53323">
    <property type="entry name" value="Pyruvate-ferredoxin oxidoreductase, PFOR, domain III"/>
    <property type="match status" value="1"/>
</dbReference>
<dbReference type="CDD" id="cd07034">
    <property type="entry name" value="TPP_PYR_PFOR_IOR-alpha_like"/>
    <property type="match status" value="1"/>
</dbReference>
<dbReference type="Gene3D" id="3.40.50.970">
    <property type="match status" value="2"/>
</dbReference>
<dbReference type="GO" id="GO:0016625">
    <property type="term" value="F:oxidoreductase activity, acting on the aldehyde or oxo group of donors, iron-sulfur protein as acceptor"/>
    <property type="evidence" value="ECO:0007669"/>
    <property type="project" value="UniProtKB-ARBA"/>
</dbReference>
<dbReference type="InterPro" id="IPR002880">
    <property type="entry name" value="Pyrv_Fd/Flavodoxin_OxRdtase_N"/>
</dbReference>
<dbReference type="NCBIfam" id="NF009588">
    <property type="entry name" value="PRK13029.1"/>
    <property type="match status" value="1"/>
</dbReference>